<keyword evidence="1" id="KW-1133">Transmembrane helix</keyword>
<organism evidence="2 3">
    <name type="scientific">Helicobacter didelphidarum</name>
    <dbReference type="NCBI Taxonomy" id="2040648"/>
    <lineage>
        <taxon>Bacteria</taxon>
        <taxon>Pseudomonadati</taxon>
        <taxon>Campylobacterota</taxon>
        <taxon>Epsilonproteobacteria</taxon>
        <taxon>Campylobacterales</taxon>
        <taxon>Helicobacteraceae</taxon>
        <taxon>Helicobacter</taxon>
    </lineage>
</organism>
<evidence type="ECO:0000313" key="2">
    <source>
        <dbReference type="EMBL" id="RDU66977.1"/>
    </source>
</evidence>
<sequence>MIKLYKSLFYLGLFIFFLSFIASDLGQQANFWGVAAFFILVSTFLEFSIKRQSKKVRIVLFSLGIFFFFGILYDIYIYIYIPNSENFFLGISFLSLLPCLLYKVRGVWKSRQKNNDYNIVSAHYISHTIKSKRDKIKLAMQCIKTKTYLDNIDKFYLYELVIKDCYTKKDTTLLQHYFNEYRNDLDSYVESFKNVEIYKQMILKLQNKELDNTAIARFSHFNDLENWDLSKFKEFETYCDMSKFSLQDFEAIDIYLKFLGNTQEAIHICELAKSIYKNNSNFGDLESQRLSKYNKKIQDIEKKINENS</sequence>
<reference evidence="2 3" key="1">
    <citation type="submission" date="2018-04" db="EMBL/GenBank/DDBJ databases">
        <title>Novel Campyloabacter and Helicobacter Species and Strains.</title>
        <authorList>
            <person name="Mannion A.J."/>
            <person name="Shen Z."/>
            <person name="Fox J.G."/>
        </authorList>
    </citation>
    <scope>NUCLEOTIDE SEQUENCE [LARGE SCALE GENOMIC DNA]</scope>
    <source>
        <strain evidence="2 3">MIT 17-337</strain>
    </source>
</reference>
<feature type="transmembrane region" description="Helical" evidence="1">
    <location>
        <begin position="59"/>
        <end position="81"/>
    </location>
</feature>
<evidence type="ECO:0000313" key="3">
    <source>
        <dbReference type="Proteomes" id="UP000256379"/>
    </source>
</evidence>
<dbReference type="AlphaFoldDB" id="A0A3D8INW6"/>
<evidence type="ECO:0000256" key="1">
    <source>
        <dbReference type="SAM" id="Phobius"/>
    </source>
</evidence>
<feature type="transmembrane region" description="Helical" evidence="1">
    <location>
        <begin position="7"/>
        <end position="23"/>
    </location>
</feature>
<feature type="transmembrane region" description="Helical" evidence="1">
    <location>
        <begin position="29"/>
        <end position="47"/>
    </location>
</feature>
<keyword evidence="1" id="KW-0812">Transmembrane</keyword>
<dbReference type="RefSeq" id="WP_115542272.1">
    <property type="nucleotide sequence ID" value="NZ_NXLQ01000002.1"/>
</dbReference>
<accession>A0A3D8INW6</accession>
<comment type="caution">
    <text evidence="2">The sequence shown here is derived from an EMBL/GenBank/DDBJ whole genome shotgun (WGS) entry which is preliminary data.</text>
</comment>
<dbReference type="Proteomes" id="UP000256379">
    <property type="component" value="Unassembled WGS sequence"/>
</dbReference>
<proteinExistence type="predicted"/>
<protein>
    <submittedName>
        <fullName evidence="2">Uncharacterized protein</fullName>
    </submittedName>
</protein>
<dbReference type="EMBL" id="NXLQ01000002">
    <property type="protein sequence ID" value="RDU66977.1"/>
    <property type="molecule type" value="Genomic_DNA"/>
</dbReference>
<keyword evidence="3" id="KW-1185">Reference proteome</keyword>
<feature type="transmembrane region" description="Helical" evidence="1">
    <location>
        <begin position="87"/>
        <end position="104"/>
    </location>
</feature>
<gene>
    <name evidence="2" type="ORF">CQA53_01550</name>
</gene>
<name>A0A3D8INW6_9HELI</name>
<keyword evidence="1" id="KW-0472">Membrane</keyword>